<sequence length="70" mass="8518">MKSIEEAKRLIIAEKLKHYNERLADMERDLQFFYEESTNDKESLDIIQDMKEKVEQLKEVKNKENHETVF</sequence>
<evidence type="ECO:0000256" key="1">
    <source>
        <dbReference type="SAM" id="Coils"/>
    </source>
</evidence>
<keyword evidence="1" id="KW-0175">Coiled coil</keyword>
<reference evidence="2" key="1">
    <citation type="submission" date="2016-01" db="EMBL/GenBank/DDBJ databases">
        <title>Complete genome of Planococcus kocurri type strain.</title>
        <authorList>
            <person name="See-Too W.S."/>
        </authorList>
    </citation>
    <scope>NUCLEOTIDE SEQUENCE [LARGE SCALE GENOMIC DNA]</scope>
    <source>
        <strain evidence="2">ATCC 43650</strain>
    </source>
</reference>
<proteinExistence type="predicted"/>
<protein>
    <submittedName>
        <fullName evidence="2">Uncharacterized protein</fullName>
    </submittedName>
</protein>
<dbReference type="EMBL" id="CP013661">
    <property type="protein sequence ID" value="ALS79687.1"/>
    <property type="molecule type" value="Genomic_DNA"/>
</dbReference>
<evidence type="ECO:0000313" key="2">
    <source>
        <dbReference type="EMBL" id="ALS79687.1"/>
    </source>
</evidence>
<dbReference type="Proteomes" id="UP000065533">
    <property type="component" value="Chromosome"/>
</dbReference>
<evidence type="ECO:0000313" key="3">
    <source>
        <dbReference type="Proteomes" id="UP000065533"/>
    </source>
</evidence>
<organism evidence="2 3">
    <name type="scientific">Planococcus kocurii</name>
    <dbReference type="NCBI Taxonomy" id="1374"/>
    <lineage>
        <taxon>Bacteria</taxon>
        <taxon>Bacillati</taxon>
        <taxon>Bacillota</taxon>
        <taxon>Bacilli</taxon>
        <taxon>Bacillales</taxon>
        <taxon>Caryophanaceae</taxon>
        <taxon>Planococcus</taxon>
    </lineage>
</organism>
<accession>A0ABN4JZA8</accession>
<gene>
    <name evidence="2" type="ORF">AUO94_14100</name>
</gene>
<name>A0ABN4JZA8_9BACL</name>
<dbReference type="RefSeq" id="WP_058386333.1">
    <property type="nucleotide sequence ID" value="NZ_CP013661.2"/>
</dbReference>
<feature type="coiled-coil region" evidence="1">
    <location>
        <begin position="16"/>
        <end position="67"/>
    </location>
</feature>
<keyword evidence="3" id="KW-1185">Reference proteome</keyword>